<dbReference type="Proteomes" id="UP000217676">
    <property type="component" value="Chromosome"/>
</dbReference>
<accession>A0A160PAC5</accession>
<feature type="compositionally biased region" description="Basic and acidic residues" evidence="1">
    <location>
        <begin position="79"/>
        <end position="100"/>
    </location>
</feature>
<proteinExistence type="predicted"/>
<organism evidence="2 3">
    <name type="scientific">Streptomyces laurentii</name>
    <dbReference type="NCBI Taxonomy" id="39478"/>
    <lineage>
        <taxon>Bacteria</taxon>
        <taxon>Bacillati</taxon>
        <taxon>Actinomycetota</taxon>
        <taxon>Actinomycetes</taxon>
        <taxon>Kitasatosporales</taxon>
        <taxon>Streptomycetaceae</taxon>
        <taxon>Streptomyces</taxon>
    </lineage>
</organism>
<gene>
    <name evidence="2" type="ORF">SLA_7224</name>
</gene>
<name>A0A160PAC5_STRLU</name>
<evidence type="ECO:0000313" key="3">
    <source>
        <dbReference type="Proteomes" id="UP000217676"/>
    </source>
</evidence>
<reference evidence="2 3" key="1">
    <citation type="journal article" date="2016" name="Genome Announc.">
        <title>Complete Genome Sequence of Thiostrepton-Producing Streptomyces laurentii ATCC 31255.</title>
        <authorList>
            <person name="Doi K."/>
            <person name="Fujino Y."/>
            <person name="Nagayoshi Y."/>
            <person name="Ohshima T."/>
            <person name="Ogata S."/>
        </authorList>
    </citation>
    <scope>NUCLEOTIDE SEQUENCE [LARGE SCALE GENOMIC DNA]</scope>
    <source>
        <strain evidence="2 3">ATCC 31255</strain>
    </source>
</reference>
<protein>
    <submittedName>
        <fullName evidence="2">Uncharacterized protein</fullName>
    </submittedName>
</protein>
<dbReference type="EMBL" id="AP017424">
    <property type="protein sequence ID" value="BAU88090.1"/>
    <property type="molecule type" value="Genomic_DNA"/>
</dbReference>
<evidence type="ECO:0000313" key="2">
    <source>
        <dbReference type="EMBL" id="BAU88090.1"/>
    </source>
</evidence>
<sequence>MRLRALSSAYPGRRGRPVLDPEAIPGLFLIAANVLGLALVGATAQTADNHTLGAASVPDLKPAEEQPPSSAANATAAQPREHAVRTVHPTVHDALEGQTL</sequence>
<dbReference type="KEGG" id="slau:SLA_7224"/>
<dbReference type="AlphaFoldDB" id="A0A160PAC5"/>
<feature type="compositionally biased region" description="Polar residues" evidence="1">
    <location>
        <begin position="67"/>
        <end position="76"/>
    </location>
</feature>
<evidence type="ECO:0000256" key="1">
    <source>
        <dbReference type="SAM" id="MobiDB-lite"/>
    </source>
</evidence>
<feature type="region of interest" description="Disordered" evidence="1">
    <location>
        <begin position="54"/>
        <end position="100"/>
    </location>
</feature>
<keyword evidence="3" id="KW-1185">Reference proteome</keyword>